<dbReference type="Pfam" id="PF25989">
    <property type="entry name" value="YknX_C"/>
    <property type="match status" value="1"/>
</dbReference>
<evidence type="ECO:0000259" key="5">
    <source>
        <dbReference type="Pfam" id="PF25989"/>
    </source>
</evidence>
<keyword evidence="2" id="KW-0732">Signal</keyword>
<evidence type="ECO:0000256" key="1">
    <source>
        <dbReference type="ARBA" id="ARBA00009477"/>
    </source>
</evidence>
<feature type="signal peptide" evidence="2">
    <location>
        <begin position="1"/>
        <end position="23"/>
    </location>
</feature>
<dbReference type="Gene3D" id="2.40.50.100">
    <property type="match status" value="1"/>
</dbReference>
<name>A0A432YU43_9GAMM</name>
<organism evidence="6 7">
    <name type="scientific">Idiomarina piscisalsi</name>
    <dbReference type="NCBI Taxonomy" id="1096243"/>
    <lineage>
        <taxon>Bacteria</taxon>
        <taxon>Pseudomonadati</taxon>
        <taxon>Pseudomonadota</taxon>
        <taxon>Gammaproteobacteria</taxon>
        <taxon>Alteromonadales</taxon>
        <taxon>Idiomarinaceae</taxon>
        <taxon>Idiomarina</taxon>
    </lineage>
</organism>
<dbReference type="Gene3D" id="2.40.420.20">
    <property type="match status" value="1"/>
</dbReference>
<evidence type="ECO:0000313" key="6">
    <source>
        <dbReference type="EMBL" id="RUO66840.1"/>
    </source>
</evidence>
<evidence type="ECO:0000256" key="2">
    <source>
        <dbReference type="SAM" id="SignalP"/>
    </source>
</evidence>
<evidence type="ECO:0000259" key="3">
    <source>
        <dbReference type="Pfam" id="PF25917"/>
    </source>
</evidence>
<dbReference type="Proteomes" id="UP000288361">
    <property type="component" value="Unassembled WGS sequence"/>
</dbReference>
<dbReference type="PROSITE" id="PS51257">
    <property type="entry name" value="PROKAR_LIPOPROTEIN"/>
    <property type="match status" value="1"/>
</dbReference>
<reference evidence="6 7" key="1">
    <citation type="journal article" date="2011" name="Front. Microbiol.">
        <title>Genomic signatures of strain selection and enhancement in Bacillus atrophaeus var. globigii, a historical biowarfare simulant.</title>
        <authorList>
            <person name="Gibbons H.S."/>
            <person name="Broomall S.M."/>
            <person name="McNew L.A."/>
            <person name="Daligault H."/>
            <person name="Chapman C."/>
            <person name="Bruce D."/>
            <person name="Karavis M."/>
            <person name="Krepps M."/>
            <person name="McGregor P.A."/>
            <person name="Hong C."/>
            <person name="Park K.H."/>
            <person name="Akmal A."/>
            <person name="Feldman A."/>
            <person name="Lin J.S."/>
            <person name="Chang W.E."/>
            <person name="Higgs B.W."/>
            <person name="Demirev P."/>
            <person name="Lindquist J."/>
            <person name="Liem A."/>
            <person name="Fochler E."/>
            <person name="Read T.D."/>
            <person name="Tapia R."/>
            <person name="Johnson S."/>
            <person name="Bishop-Lilly K.A."/>
            <person name="Detter C."/>
            <person name="Han C."/>
            <person name="Sozhamannan S."/>
            <person name="Rosenzweig C.N."/>
            <person name="Skowronski E.W."/>
        </authorList>
    </citation>
    <scope>NUCLEOTIDE SEQUENCE [LARGE SCALE GENOMIC DNA]</scope>
    <source>
        <strain evidence="6 7">TPS4-2</strain>
    </source>
</reference>
<comment type="similarity">
    <text evidence="1">Belongs to the membrane fusion protein (MFP) (TC 8.A.1) family.</text>
</comment>
<dbReference type="RefSeq" id="WP_126751971.1">
    <property type="nucleotide sequence ID" value="NZ_JBHUMT010000013.1"/>
</dbReference>
<dbReference type="NCBIfam" id="TIGR01730">
    <property type="entry name" value="RND_mfp"/>
    <property type="match status" value="1"/>
</dbReference>
<comment type="caution">
    <text evidence="6">The sequence shown here is derived from an EMBL/GenBank/DDBJ whole genome shotgun (WGS) entry which is preliminary data.</text>
</comment>
<dbReference type="PANTHER" id="PTHR30469">
    <property type="entry name" value="MULTIDRUG RESISTANCE PROTEIN MDTA"/>
    <property type="match status" value="1"/>
</dbReference>
<dbReference type="PANTHER" id="PTHR30469:SF20">
    <property type="entry name" value="EFFLUX RND TRANSPORTER PERIPLASMIC ADAPTOR SUBUNIT"/>
    <property type="match status" value="1"/>
</dbReference>
<feature type="domain" description="CusB-like beta-barrel" evidence="4">
    <location>
        <begin position="190"/>
        <end position="264"/>
    </location>
</feature>
<dbReference type="GO" id="GO:1990281">
    <property type="term" value="C:efflux pump complex"/>
    <property type="evidence" value="ECO:0007669"/>
    <property type="project" value="TreeGrafter"/>
</dbReference>
<dbReference type="GO" id="GO:0015562">
    <property type="term" value="F:efflux transmembrane transporter activity"/>
    <property type="evidence" value="ECO:0007669"/>
    <property type="project" value="TreeGrafter"/>
</dbReference>
<dbReference type="InterPro" id="IPR006143">
    <property type="entry name" value="RND_pump_MFP"/>
</dbReference>
<dbReference type="SUPFAM" id="SSF111369">
    <property type="entry name" value="HlyD-like secretion proteins"/>
    <property type="match status" value="1"/>
</dbReference>
<feature type="chain" id="PRO_5019347092" evidence="2">
    <location>
        <begin position="24"/>
        <end position="357"/>
    </location>
</feature>
<gene>
    <name evidence="6" type="ORF">CWI73_06065</name>
</gene>
<dbReference type="Pfam" id="PF25917">
    <property type="entry name" value="BSH_RND"/>
    <property type="match status" value="1"/>
</dbReference>
<feature type="domain" description="Multidrug resistance protein MdtA-like barrel-sandwich hybrid" evidence="3">
    <location>
        <begin position="56"/>
        <end position="172"/>
    </location>
</feature>
<dbReference type="InterPro" id="IPR058637">
    <property type="entry name" value="YknX-like_C"/>
</dbReference>
<accession>A0A432YU43</accession>
<proteinExistence type="inferred from homology"/>
<evidence type="ECO:0000313" key="7">
    <source>
        <dbReference type="Proteomes" id="UP000288361"/>
    </source>
</evidence>
<dbReference type="EMBL" id="PIQA01000003">
    <property type="protein sequence ID" value="RUO66840.1"/>
    <property type="molecule type" value="Genomic_DNA"/>
</dbReference>
<dbReference type="Gene3D" id="2.40.30.170">
    <property type="match status" value="1"/>
</dbReference>
<dbReference type="InterPro" id="IPR058792">
    <property type="entry name" value="Beta-barrel_RND_2"/>
</dbReference>
<dbReference type="AlphaFoldDB" id="A0A432YU43"/>
<dbReference type="InterPro" id="IPR058625">
    <property type="entry name" value="MdtA-like_BSH"/>
</dbReference>
<sequence>MRWFVVTSLVLFMVACSEAPAEAEKTDEARPVKLMSVTENNGAKLREFPGVVEAARVAQLTFRVAGEITELPVRPGAEVKQGDLIARLDPTDYQLAVDQAKAQYELAASQYERNKVLVNEGVMSEAQFDQIESQRAVAKSNYETAKANLKYTELRAPFDGVIASLAVEAYENIQPKQPIVTLQINNAIDVSIQVPEKLFARVKKQTDYEPMIRFDAAPEFQFRAHLKEWDSQADPATNTYEVVFTLPKPDNLNVLPGMTATVIVDMAQVLRSTITGMLVPTKAVFTNGSNTEQPPSYVWVVAEDMSVEKRKVVVGTATNDGLTIVSGLKEGETIVIAGVHQLRDGQKVREWQRERGL</sequence>
<dbReference type="Pfam" id="PF25954">
    <property type="entry name" value="Beta-barrel_RND_2"/>
    <property type="match status" value="1"/>
</dbReference>
<evidence type="ECO:0000259" key="4">
    <source>
        <dbReference type="Pfam" id="PF25954"/>
    </source>
</evidence>
<dbReference type="Gene3D" id="1.10.287.470">
    <property type="entry name" value="Helix hairpin bin"/>
    <property type="match status" value="1"/>
</dbReference>
<feature type="domain" description="YknX-like C-terminal permuted SH3-like" evidence="5">
    <location>
        <begin position="278"/>
        <end position="349"/>
    </location>
</feature>
<protein>
    <submittedName>
        <fullName evidence="6">Efflux RND transporter periplasmic adaptor subunit</fullName>
    </submittedName>
</protein>